<name>A0A841CAC9_9LACT</name>
<dbReference type="Gene3D" id="1.10.287.1890">
    <property type="match status" value="1"/>
</dbReference>
<proteinExistence type="predicted"/>
<keyword evidence="1" id="KW-0808">Transferase</keyword>
<dbReference type="Proteomes" id="UP000562464">
    <property type="component" value="Unassembled WGS sequence"/>
</dbReference>
<comment type="caution">
    <text evidence="1">The sequence shown here is derived from an EMBL/GenBank/DDBJ whole genome shotgun (WGS) entry which is preliminary data.</text>
</comment>
<evidence type="ECO:0000313" key="2">
    <source>
        <dbReference type="Proteomes" id="UP000562464"/>
    </source>
</evidence>
<dbReference type="EC" id="2.1.1.217" evidence="1"/>
<accession>A0A841CAC9</accession>
<dbReference type="RefSeq" id="WP_183539914.1">
    <property type="nucleotide sequence ID" value="NZ_DASWOY010000053.1"/>
</dbReference>
<dbReference type="InterPro" id="IPR029063">
    <property type="entry name" value="SAM-dependent_MTases_sf"/>
</dbReference>
<keyword evidence="2" id="KW-1185">Reference proteome</keyword>
<dbReference type="Pfam" id="PF04816">
    <property type="entry name" value="TrmK"/>
    <property type="match status" value="1"/>
</dbReference>
<keyword evidence="1" id="KW-0489">Methyltransferase</keyword>
<evidence type="ECO:0000313" key="1">
    <source>
        <dbReference type="EMBL" id="MBB5888140.1"/>
    </source>
</evidence>
<organism evidence="1 2">
    <name type="scientific">Lactovum miscens</name>
    <dbReference type="NCBI Taxonomy" id="190387"/>
    <lineage>
        <taxon>Bacteria</taxon>
        <taxon>Bacillati</taxon>
        <taxon>Bacillota</taxon>
        <taxon>Bacilli</taxon>
        <taxon>Lactobacillales</taxon>
        <taxon>Streptococcaceae</taxon>
        <taxon>Lactovum</taxon>
    </lineage>
</organism>
<dbReference type="PANTHER" id="PTHR38451">
    <property type="entry name" value="TRNA (ADENINE(22)-N(1))-METHYLTRANSFERASE"/>
    <property type="match status" value="1"/>
</dbReference>
<sequence length="219" mass="24784">MFRLGKRLRAIADLVADGARIADIGSDHAKLLIFLVETGKVSYAVAGEVARGPYEISLKNTKDIPEITVRLANGLFAIEEADVINTIVIAGMGGILISEILEARKEFTTKVKHLILQPNNEEAAVRFWLMKNGFKLVNEQILEDRGKIYEIIVAEAGDMLLNEDEMKFGIFLNKHEIFKKKWSQRLSEINYVLSVLPESQETEKQKIIAEKNQIERFIK</sequence>
<dbReference type="GO" id="GO:0032259">
    <property type="term" value="P:methylation"/>
    <property type="evidence" value="ECO:0007669"/>
    <property type="project" value="UniProtKB-KW"/>
</dbReference>
<dbReference type="AlphaFoldDB" id="A0A841CAC9"/>
<dbReference type="GO" id="GO:0160105">
    <property type="term" value="F:tRNA (adenine(22)-N1)-methyltransferase activity"/>
    <property type="evidence" value="ECO:0007669"/>
    <property type="project" value="UniProtKB-EC"/>
</dbReference>
<dbReference type="PIRSF" id="PIRSF018637">
    <property type="entry name" value="TrmK"/>
    <property type="match status" value="1"/>
</dbReference>
<dbReference type="Gene3D" id="3.40.50.150">
    <property type="entry name" value="Vaccinia Virus protein VP39"/>
    <property type="match status" value="1"/>
</dbReference>
<protein>
    <submittedName>
        <fullName evidence="1">tRNA (Adenine22-N1)-methyltransferase</fullName>
        <ecNumber evidence="1">2.1.1.217</ecNumber>
    </submittedName>
</protein>
<gene>
    <name evidence="1" type="ORF">HNQ37_001032</name>
</gene>
<dbReference type="InterPro" id="IPR006901">
    <property type="entry name" value="TrmK"/>
</dbReference>
<reference evidence="1 2" key="1">
    <citation type="submission" date="2020-08" db="EMBL/GenBank/DDBJ databases">
        <title>Genomic Encyclopedia of Type Strains, Phase IV (KMG-IV): sequencing the most valuable type-strain genomes for metagenomic binning, comparative biology and taxonomic classification.</title>
        <authorList>
            <person name="Goeker M."/>
        </authorList>
    </citation>
    <scope>NUCLEOTIDE SEQUENCE [LARGE SCALE GENOMIC DNA]</scope>
    <source>
        <strain evidence="1 2">DSM 14925</strain>
    </source>
</reference>
<dbReference type="PANTHER" id="PTHR38451:SF1">
    <property type="entry name" value="TRNA (ADENINE(22)-N(1))-METHYLTRANSFERASE"/>
    <property type="match status" value="1"/>
</dbReference>
<dbReference type="EMBL" id="JACHHV010000015">
    <property type="protein sequence ID" value="MBB5888140.1"/>
    <property type="molecule type" value="Genomic_DNA"/>
</dbReference>